<keyword evidence="2" id="KW-0812">Transmembrane</keyword>
<evidence type="ECO:0000256" key="1">
    <source>
        <dbReference type="SAM" id="MobiDB-lite"/>
    </source>
</evidence>
<dbReference type="PANTHER" id="PTHR12969:SF7">
    <property type="entry name" value="INTRAFLAGELLAR TRANSPORT PROTEIN 52 HOMOLOG"/>
    <property type="match status" value="1"/>
</dbReference>
<dbReference type="Pfam" id="PF09822">
    <property type="entry name" value="ABC_transp_aux"/>
    <property type="match status" value="1"/>
</dbReference>
<organism evidence="5">
    <name type="scientific">Oscillatoriales cyanobacterium SpSt-418</name>
    <dbReference type="NCBI Taxonomy" id="2282169"/>
    <lineage>
        <taxon>Bacteria</taxon>
        <taxon>Bacillati</taxon>
        <taxon>Cyanobacteriota</taxon>
        <taxon>Cyanophyceae</taxon>
        <taxon>Oscillatoriophycideae</taxon>
        <taxon>Oscillatoriales</taxon>
    </lineage>
</organism>
<name>A0A7C3KHL9_9CYAN</name>
<proteinExistence type="predicted"/>
<evidence type="ECO:0000259" key="3">
    <source>
        <dbReference type="Pfam" id="PF09822"/>
    </source>
</evidence>
<feature type="transmembrane region" description="Helical" evidence="2">
    <location>
        <begin position="37"/>
        <end position="56"/>
    </location>
</feature>
<gene>
    <name evidence="5" type="ORF">ENR64_22940</name>
</gene>
<reference evidence="5" key="1">
    <citation type="journal article" date="2020" name="mSystems">
        <title>Genome- and Community-Level Interaction Insights into Carbon Utilization and Element Cycling Functions of Hydrothermarchaeota in Hydrothermal Sediment.</title>
        <authorList>
            <person name="Zhou Z."/>
            <person name="Liu Y."/>
            <person name="Xu W."/>
            <person name="Pan J."/>
            <person name="Luo Z.H."/>
            <person name="Li M."/>
        </authorList>
    </citation>
    <scope>NUCLEOTIDE SEQUENCE [LARGE SCALE GENOMIC DNA]</scope>
    <source>
        <strain evidence="5">SpSt-418</strain>
    </source>
</reference>
<feature type="domain" description="DUF7088" evidence="4">
    <location>
        <begin position="109"/>
        <end position="177"/>
    </location>
</feature>
<feature type="domain" description="ABC-type uncharacterised transport system" evidence="3">
    <location>
        <begin position="234"/>
        <end position="502"/>
    </location>
</feature>
<evidence type="ECO:0000259" key="4">
    <source>
        <dbReference type="Pfam" id="PF23357"/>
    </source>
</evidence>
<comment type="caution">
    <text evidence="5">The sequence shown here is derived from an EMBL/GenBank/DDBJ whole genome shotgun (WGS) entry which is preliminary data.</text>
</comment>
<feature type="transmembrane region" description="Helical" evidence="2">
    <location>
        <begin position="76"/>
        <end position="98"/>
    </location>
</feature>
<dbReference type="InterPro" id="IPR019196">
    <property type="entry name" value="ABC_transp_unknown"/>
</dbReference>
<dbReference type="InterPro" id="IPR029062">
    <property type="entry name" value="Class_I_gatase-like"/>
</dbReference>
<dbReference type="PANTHER" id="PTHR12969">
    <property type="entry name" value="NGD5/OSM-6/IFT52"/>
    <property type="match status" value="1"/>
</dbReference>
<dbReference type="InterPro" id="IPR055396">
    <property type="entry name" value="DUF7088"/>
</dbReference>
<dbReference type="EMBL" id="DSRU01000328">
    <property type="protein sequence ID" value="HFN00551.1"/>
    <property type="molecule type" value="Genomic_DNA"/>
</dbReference>
<evidence type="ECO:0000256" key="2">
    <source>
        <dbReference type="SAM" id="Phobius"/>
    </source>
</evidence>
<keyword evidence="2" id="KW-0472">Membrane</keyword>
<keyword evidence="2" id="KW-1133">Transmembrane helix</keyword>
<dbReference type="Pfam" id="PF23357">
    <property type="entry name" value="DUF7088"/>
    <property type="match status" value="1"/>
</dbReference>
<dbReference type="AlphaFoldDB" id="A0A7C3KHL9"/>
<feature type="region of interest" description="Disordered" evidence="1">
    <location>
        <begin position="436"/>
        <end position="472"/>
    </location>
</feature>
<accession>A0A7C3KHL9</accession>
<feature type="transmembrane region" description="Helical" evidence="2">
    <location>
        <begin position="536"/>
        <end position="558"/>
    </location>
</feature>
<sequence>MKKITPLLPYLKYLFWLGPVLLIAGLTAGLVSGVWNAIPVVLILLGLGLIVAWFTLALRNADSAQAEFLQRRSTQVGANAVVATLSALAIFGLVNFLAARYVGRVDLTENQVFTLAPETQQVVKNLQQPVKAWVFTPNSLANQQDRELLESYRRLGDRFSYEFVDPNSQPTLVQKLEVKSPGDVIVQVQPDGRKQYLQTVSPNDAAQLASQGQRLTEAKLTTAIAQVTSPRQSQVYFLQGHGERALEPGAEDAISEAIGSLKERDIVINPLLLAESLKIPADADVVVLAGPQKPLLAQEVKALDAYLEQGGNLLVMADPQTNPGLDSLLNEWGIRLDDRVVIDVSQQIANLGPIYALVTQYGDHPITKEFGNRYSFYPLARPVDVDPKSGIVSTPLLYTSAESWGETDLKNQPLKFDQGRDRQGPLLLGVALSRPVTAKPQPTPSPSPSPGAASPSPTPSPSPEAKADPKKESRLVVIGNSRFASDGLYSQPQFVNGDLFLNSVRWLSQSDQQVLSISPKTPQNRRFNLSGQQASLAGWTAIALLPLLGFTTAIAVWWKRR</sequence>
<evidence type="ECO:0000313" key="5">
    <source>
        <dbReference type="EMBL" id="HFN00551.1"/>
    </source>
</evidence>
<dbReference type="InterPro" id="IPR039975">
    <property type="entry name" value="IFT52"/>
</dbReference>
<dbReference type="SUPFAM" id="SSF52317">
    <property type="entry name" value="Class I glutamine amidotransferase-like"/>
    <property type="match status" value="1"/>
</dbReference>
<protein>
    <submittedName>
        <fullName evidence="5">ABC transporter</fullName>
    </submittedName>
</protein>
<feature type="transmembrane region" description="Helical" evidence="2">
    <location>
        <begin position="12"/>
        <end position="31"/>
    </location>
</feature>